<accession>A0A0A0KTX1</accession>
<dbReference type="Proteomes" id="UP000029981">
    <property type="component" value="Chromosome 5"/>
</dbReference>
<name>A0A0A0KTX1_CUCSA</name>
<dbReference type="EMBL" id="CM002926">
    <property type="protein sequence ID" value="KGN51171.1"/>
    <property type="molecule type" value="Genomic_DNA"/>
</dbReference>
<organism evidence="1 2">
    <name type="scientific">Cucumis sativus</name>
    <name type="common">Cucumber</name>
    <dbReference type="NCBI Taxonomy" id="3659"/>
    <lineage>
        <taxon>Eukaryota</taxon>
        <taxon>Viridiplantae</taxon>
        <taxon>Streptophyta</taxon>
        <taxon>Embryophyta</taxon>
        <taxon>Tracheophyta</taxon>
        <taxon>Spermatophyta</taxon>
        <taxon>Magnoliopsida</taxon>
        <taxon>eudicotyledons</taxon>
        <taxon>Gunneridae</taxon>
        <taxon>Pentapetalae</taxon>
        <taxon>rosids</taxon>
        <taxon>fabids</taxon>
        <taxon>Cucurbitales</taxon>
        <taxon>Cucurbitaceae</taxon>
        <taxon>Benincaseae</taxon>
        <taxon>Cucumis</taxon>
    </lineage>
</organism>
<reference evidence="1 2" key="2">
    <citation type="journal article" date="2009" name="PLoS ONE">
        <title>An integrated genetic and cytogenetic map of the cucumber genome.</title>
        <authorList>
            <person name="Ren Y."/>
            <person name="Zhang Z."/>
            <person name="Liu J."/>
            <person name="Staub J.E."/>
            <person name="Han Y."/>
            <person name="Cheng Z."/>
            <person name="Li X."/>
            <person name="Lu J."/>
            <person name="Miao H."/>
            <person name="Kang H."/>
            <person name="Xie B."/>
            <person name="Gu X."/>
            <person name="Wang X."/>
            <person name="Du Y."/>
            <person name="Jin W."/>
            <person name="Huang S."/>
        </authorList>
    </citation>
    <scope>NUCLEOTIDE SEQUENCE [LARGE SCALE GENOMIC DNA]</scope>
    <source>
        <strain evidence="2">cv. 9930</strain>
    </source>
</reference>
<dbReference type="Gramene" id="KGN51171">
    <property type="protein sequence ID" value="KGN51171"/>
    <property type="gene ID" value="Csa_5G471100"/>
</dbReference>
<sequence length="130" mass="14827">MQAEGFKILVEDTKHELIVDHHENLSIHSLALERKEEFAKKKNLNPIVRPSFFPNPTSSDFLPQSHANAPHRRALSISLSAAATRQHPSTILTLPLAVVHSNLHLLPPSLTRSPLRFFRFSQLRVLHKFF</sequence>
<gene>
    <name evidence="1" type="ORF">Csa_5G471100</name>
</gene>
<reference evidence="1 2" key="1">
    <citation type="journal article" date="2009" name="Nat. Genet.">
        <title>The genome of the cucumber, Cucumis sativus L.</title>
        <authorList>
            <person name="Huang S."/>
            <person name="Li R."/>
            <person name="Zhang Z."/>
            <person name="Li L."/>
            <person name="Gu X."/>
            <person name="Fan W."/>
            <person name="Lucas W.J."/>
            <person name="Wang X."/>
            <person name="Xie B."/>
            <person name="Ni P."/>
            <person name="Ren Y."/>
            <person name="Zhu H."/>
            <person name="Li J."/>
            <person name="Lin K."/>
            <person name="Jin W."/>
            <person name="Fei Z."/>
            <person name="Li G."/>
            <person name="Staub J."/>
            <person name="Kilian A."/>
            <person name="van der Vossen E.A."/>
            <person name="Wu Y."/>
            <person name="Guo J."/>
            <person name="He J."/>
            <person name="Jia Z."/>
            <person name="Ren Y."/>
            <person name="Tian G."/>
            <person name="Lu Y."/>
            <person name="Ruan J."/>
            <person name="Qian W."/>
            <person name="Wang M."/>
            <person name="Huang Q."/>
            <person name="Li B."/>
            <person name="Xuan Z."/>
            <person name="Cao J."/>
            <person name="Asan"/>
            <person name="Wu Z."/>
            <person name="Zhang J."/>
            <person name="Cai Q."/>
            <person name="Bai Y."/>
            <person name="Zhao B."/>
            <person name="Han Y."/>
            <person name="Li Y."/>
            <person name="Li X."/>
            <person name="Wang S."/>
            <person name="Shi Q."/>
            <person name="Liu S."/>
            <person name="Cho W.K."/>
            <person name="Kim J.Y."/>
            <person name="Xu Y."/>
            <person name="Heller-Uszynska K."/>
            <person name="Miao H."/>
            <person name="Cheng Z."/>
            <person name="Zhang S."/>
            <person name="Wu J."/>
            <person name="Yang Y."/>
            <person name="Kang H."/>
            <person name="Li M."/>
            <person name="Liang H."/>
            <person name="Ren X."/>
            <person name="Shi Z."/>
            <person name="Wen M."/>
            <person name="Jian M."/>
            <person name="Yang H."/>
            <person name="Zhang G."/>
            <person name="Yang Z."/>
            <person name="Chen R."/>
            <person name="Liu S."/>
            <person name="Li J."/>
            <person name="Ma L."/>
            <person name="Liu H."/>
            <person name="Zhou Y."/>
            <person name="Zhao J."/>
            <person name="Fang X."/>
            <person name="Li G."/>
            <person name="Fang L."/>
            <person name="Li Y."/>
            <person name="Liu D."/>
            <person name="Zheng H."/>
            <person name="Zhang Y."/>
            <person name="Qin N."/>
            <person name="Li Z."/>
            <person name="Yang G."/>
            <person name="Yang S."/>
            <person name="Bolund L."/>
            <person name="Kristiansen K."/>
            <person name="Zheng H."/>
            <person name="Li S."/>
            <person name="Zhang X."/>
            <person name="Yang H."/>
            <person name="Wang J."/>
            <person name="Sun R."/>
            <person name="Zhang B."/>
            <person name="Jiang S."/>
            <person name="Wang J."/>
            <person name="Du Y."/>
            <person name="Li S."/>
        </authorList>
    </citation>
    <scope>NUCLEOTIDE SEQUENCE [LARGE SCALE GENOMIC DNA]</scope>
    <source>
        <strain evidence="2">cv. 9930</strain>
    </source>
</reference>
<keyword evidence="2" id="KW-1185">Reference proteome</keyword>
<proteinExistence type="predicted"/>
<evidence type="ECO:0000313" key="2">
    <source>
        <dbReference type="Proteomes" id="UP000029981"/>
    </source>
</evidence>
<dbReference type="AlphaFoldDB" id="A0A0A0KTX1"/>
<reference evidence="1 2" key="3">
    <citation type="journal article" date="2010" name="BMC Genomics">
        <title>Transcriptome sequencing and comparative analysis of cucumber flowers with different sex types.</title>
        <authorList>
            <person name="Guo S."/>
            <person name="Zheng Y."/>
            <person name="Joung J.G."/>
            <person name="Liu S."/>
            <person name="Zhang Z."/>
            <person name="Crasta O.R."/>
            <person name="Sobral B.W."/>
            <person name="Xu Y."/>
            <person name="Huang S."/>
            <person name="Fei Z."/>
        </authorList>
    </citation>
    <scope>NUCLEOTIDE SEQUENCE [LARGE SCALE GENOMIC DNA]</scope>
    <source>
        <strain evidence="2">cv. 9930</strain>
    </source>
</reference>
<reference evidence="1 2" key="4">
    <citation type="journal article" date="2011" name="BMC Genomics">
        <title>RNA-Seq improves annotation of protein-coding genes in the cucumber genome.</title>
        <authorList>
            <person name="Li Z."/>
            <person name="Zhang Z."/>
            <person name="Yan P."/>
            <person name="Huang S."/>
            <person name="Fei Z."/>
            <person name="Lin K."/>
        </authorList>
    </citation>
    <scope>NUCLEOTIDE SEQUENCE [LARGE SCALE GENOMIC DNA]</scope>
    <source>
        <strain evidence="2">cv. 9930</strain>
    </source>
</reference>
<evidence type="ECO:0000313" key="1">
    <source>
        <dbReference type="EMBL" id="KGN51171.1"/>
    </source>
</evidence>
<protein>
    <submittedName>
        <fullName evidence="1">Uncharacterized protein</fullName>
    </submittedName>
</protein>